<dbReference type="FunFam" id="2.60.40.790:FF:000013">
    <property type="entry name" value="Very-long-chain (3R)-3-hydroxyacyl-CoA dehydratase"/>
    <property type="match status" value="1"/>
</dbReference>
<dbReference type="Gene3D" id="2.60.40.790">
    <property type="match status" value="1"/>
</dbReference>
<dbReference type="EMBL" id="CADEPI010000006">
    <property type="protein sequence ID" value="CAB3361689.1"/>
    <property type="molecule type" value="Genomic_DNA"/>
</dbReference>
<dbReference type="InterPro" id="IPR008978">
    <property type="entry name" value="HSP20-like_chaperone"/>
</dbReference>
<comment type="caution">
    <text evidence="4">The sequence shown here is derived from an EMBL/GenBank/DDBJ whole genome shotgun (WGS) entry which is preliminary data.</text>
</comment>
<sequence length="177" mass="20095">MVVNESNSQQITPPMVTWAQRQGVVFLTICLEDCKEPEVKIEPNSVFFKGVGGTENKPHEVTINLFKEVDSEKSAFFPRDRNIELVLKKKDDGPYWPQLTKEKQKFHWLKVDFNKWRDEDDSDDEGTGQNQDLDEIMRQIGGLGGGAGGEMDKPSFDDLEAEEDSDDEGIPDLESNE</sequence>
<feature type="domain" description="CS" evidence="3">
    <location>
        <begin position="11"/>
        <end position="100"/>
    </location>
</feature>
<name>A0A8S1C7Q1_9INSE</name>
<dbReference type="PANTHER" id="PTHR22932">
    <property type="entry name" value="TELOMERASE-BINDING PROTEIN P23 HSP90 CO-CHAPERONE"/>
    <property type="match status" value="1"/>
</dbReference>
<dbReference type="GO" id="GO:0005634">
    <property type="term" value="C:nucleus"/>
    <property type="evidence" value="ECO:0007669"/>
    <property type="project" value="TreeGrafter"/>
</dbReference>
<dbReference type="AlphaFoldDB" id="A0A8S1C7Q1"/>
<dbReference type="GO" id="GO:0005829">
    <property type="term" value="C:cytosol"/>
    <property type="evidence" value="ECO:0007669"/>
    <property type="project" value="TreeGrafter"/>
</dbReference>
<dbReference type="GO" id="GO:0051879">
    <property type="term" value="F:Hsp90 protein binding"/>
    <property type="evidence" value="ECO:0007669"/>
    <property type="project" value="InterPro"/>
</dbReference>
<evidence type="ECO:0000256" key="1">
    <source>
        <dbReference type="ARBA" id="ARBA00025733"/>
    </source>
</evidence>
<comment type="similarity">
    <text evidence="1">Belongs to the p23/wos2 family.</text>
</comment>
<feature type="compositionally biased region" description="Acidic residues" evidence="2">
    <location>
        <begin position="157"/>
        <end position="177"/>
    </location>
</feature>
<dbReference type="OrthoDB" id="1564555at2759"/>
<protein>
    <recommendedName>
        <fullName evidence="3">CS domain-containing protein</fullName>
    </recommendedName>
</protein>
<dbReference type="GO" id="GO:0006457">
    <property type="term" value="P:protein folding"/>
    <property type="evidence" value="ECO:0007669"/>
    <property type="project" value="TreeGrafter"/>
</dbReference>
<evidence type="ECO:0000259" key="3">
    <source>
        <dbReference type="PROSITE" id="PS51203"/>
    </source>
</evidence>
<proteinExistence type="inferred from homology"/>
<dbReference type="GO" id="GO:0051131">
    <property type="term" value="P:chaperone-mediated protein complex assembly"/>
    <property type="evidence" value="ECO:0007669"/>
    <property type="project" value="TreeGrafter"/>
</dbReference>
<evidence type="ECO:0000313" key="5">
    <source>
        <dbReference type="Proteomes" id="UP000494165"/>
    </source>
</evidence>
<dbReference type="GO" id="GO:0051087">
    <property type="term" value="F:protein-folding chaperone binding"/>
    <property type="evidence" value="ECO:0007669"/>
    <property type="project" value="TreeGrafter"/>
</dbReference>
<dbReference type="PANTHER" id="PTHR22932:SF1">
    <property type="entry name" value="CO-CHAPERONE PROTEIN DAF-41"/>
    <property type="match status" value="1"/>
</dbReference>
<evidence type="ECO:0000256" key="2">
    <source>
        <dbReference type="SAM" id="MobiDB-lite"/>
    </source>
</evidence>
<dbReference type="CDD" id="cd06465">
    <property type="entry name" value="p23_hB-ind1_like"/>
    <property type="match status" value="1"/>
</dbReference>
<gene>
    <name evidence="4" type="ORF">CLODIP_2_CD15815</name>
</gene>
<dbReference type="Proteomes" id="UP000494165">
    <property type="component" value="Unassembled WGS sequence"/>
</dbReference>
<dbReference type="Pfam" id="PF04969">
    <property type="entry name" value="CS"/>
    <property type="match status" value="1"/>
</dbReference>
<dbReference type="SUPFAM" id="SSF49764">
    <property type="entry name" value="HSP20-like chaperones"/>
    <property type="match status" value="1"/>
</dbReference>
<organism evidence="4 5">
    <name type="scientific">Cloeon dipterum</name>
    <dbReference type="NCBI Taxonomy" id="197152"/>
    <lineage>
        <taxon>Eukaryota</taxon>
        <taxon>Metazoa</taxon>
        <taxon>Ecdysozoa</taxon>
        <taxon>Arthropoda</taxon>
        <taxon>Hexapoda</taxon>
        <taxon>Insecta</taxon>
        <taxon>Pterygota</taxon>
        <taxon>Palaeoptera</taxon>
        <taxon>Ephemeroptera</taxon>
        <taxon>Pisciforma</taxon>
        <taxon>Baetidae</taxon>
        <taxon>Cloeon</taxon>
    </lineage>
</organism>
<dbReference type="PROSITE" id="PS51203">
    <property type="entry name" value="CS"/>
    <property type="match status" value="1"/>
</dbReference>
<evidence type="ECO:0000313" key="4">
    <source>
        <dbReference type="EMBL" id="CAB3361689.1"/>
    </source>
</evidence>
<dbReference type="InterPro" id="IPR045250">
    <property type="entry name" value="p23-like"/>
</dbReference>
<dbReference type="InterPro" id="IPR007052">
    <property type="entry name" value="CS_dom"/>
</dbReference>
<accession>A0A8S1C7Q1</accession>
<keyword evidence="5" id="KW-1185">Reference proteome</keyword>
<feature type="region of interest" description="Disordered" evidence="2">
    <location>
        <begin position="117"/>
        <end position="177"/>
    </location>
</feature>
<reference evidence="4 5" key="1">
    <citation type="submission" date="2020-04" db="EMBL/GenBank/DDBJ databases">
        <authorList>
            <person name="Alioto T."/>
            <person name="Alioto T."/>
            <person name="Gomez Garrido J."/>
        </authorList>
    </citation>
    <scope>NUCLEOTIDE SEQUENCE [LARGE SCALE GENOMIC DNA]</scope>
</reference>